<keyword evidence="1" id="KW-0328">Glycosyltransferase</keyword>
<organism evidence="3">
    <name type="scientific">uncultured Caudovirales phage</name>
    <dbReference type="NCBI Taxonomy" id="2100421"/>
    <lineage>
        <taxon>Viruses</taxon>
        <taxon>Duplodnaviria</taxon>
        <taxon>Heunggongvirae</taxon>
        <taxon>Uroviricota</taxon>
        <taxon>Caudoviricetes</taxon>
        <taxon>Peduoviridae</taxon>
        <taxon>Maltschvirus</taxon>
        <taxon>Maltschvirus maltsch</taxon>
    </lineage>
</organism>
<sequence length="396" mass="43769">MPTNKEKLTGAVSVWSNSYNAPTGYGQQVTMLVDRLKRSGLDVAMLSNYGLEGIPSSIKTPYGNVPHYPRGLDQYSNDSGPQDHKLFIGEHNKPNLFISLYDVWVMQSKQYDDFPIAAWVPLDHVTLPPRVEKFLTKENVTPIAMSPHGVRQLTAKGIECEYVPHAIDTKIYKPSYKIGSHDINEYMGLTPESFVVGVVAANKASGLVHRKAYGELILAFSIFAKDKPDAVLYLHTDSVGQAGGWNLLNILSSLGLKKEQVIFPNPQDYRFGLKQTDLAALYTRMDVMLAPSFGEGFGVPTVEAQACGTRVIGSNCAATPDLVSPDSWLTEGQLTWDAGQDAWWMTPNVSSLVNALEESYKAERGTSQVAIDFASQFDVEKVWTESWMPLLSKLLK</sequence>
<dbReference type="Pfam" id="PF13692">
    <property type="entry name" value="Glyco_trans_1_4"/>
    <property type="match status" value="1"/>
</dbReference>
<evidence type="ECO:0000256" key="2">
    <source>
        <dbReference type="ARBA" id="ARBA00022679"/>
    </source>
</evidence>
<protein>
    <submittedName>
        <fullName evidence="3">RfaG Glycosyltransferase</fullName>
    </submittedName>
</protein>
<dbReference type="GO" id="GO:0016757">
    <property type="term" value="F:glycosyltransferase activity"/>
    <property type="evidence" value="ECO:0007669"/>
    <property type="project" value="UniProtKB-KW"/>
</dbReference>
<evidence type="ECO:0000313" key="3">
    <source>
        <dbReference type="EMBL" id="CAB4141809.1"/>
    </source>
</evidence>
<gene>
    <name evidence="3" type="ORF">UFOVP419_39</name>
</gene>
<accession>A0A6J5MDJ7</accession>
<dbReference type="SUPFAM" id="SSF53756">
    <property type="entry name" value="UDP-Glycosyltransferase/glycogen phosphorylase"/>
    <property type="match status" value="1"/>
</dbReference>
<dbReference type="Gene3D" id="3.40.50.2000">
    <property type="entry name" value="Glycogen Phosphorylase B"/>
    <property type="match status" value="1"/>
</dbReference>
<dbReference type="PANTHER" id="PTHR12526:SF640">
    <property type="entry name" value="COLANIC ACID BIOSYNTHESIS GLYCOSYLTRANSFERASE WCAL-RELATED"/>
    <property type="match status" value="1"/>
</dbReference>
<name>A0A6J5MDJ7_9CAUD</name>
<proteinExistence type="predicted"/>
<reference evidence="3" key="1">
    <citation type="submission" date="2020-04" db="EMBL/GenBank/DDBJ databases">
        <authorList>
            <person name="Chiriac C."/>
            <person name="Salcher M."/>
            <person name="Ghai R."/>
            <person name="Kavagutti S V."/>
        </authorList>
    </citation>
    <scope>NUCLEOTIDE SEQUENCE</scope>
</reference>
<evidence type="ECO:0000256" key="1">
    <source>
        <dbReference type="ARBA" id="ARBA00022676"/>
    </source>
</evidence>
<dbReference type="PANTHER" id="PTHR12526">
    <property type="entry name" value="GLYCOSYLTRANSFERASE"/>
    <property type="match status" value="1"/>
</dbReference>
<dbReference type="EMBL" id="LR796401">
    <property type="protein sequence ID" value="CAB4141809.1"/>
    <property type="molecule type" value="Genomic_DNA"/>
</dbReference>
<keyword evidence="2 3" id="KW-0808">Transferase</keyword>